<dbReference type="AlphaFoldDB" id="A0A2S0NDS9"/>
<name>A0A2S0NDS9_9HYPH</name>
<evidence type="ECO:0000256" key="1">
    <source>
        <dbReference type="ARBA" id="ARBA00022490"/>
    </source>
</evidence>
<evidence type="ECO:0000256" key="2">
    <source>
        <dbReference type="ARBA" id="ARBA00022705"/>
    </source>
</evidence>
<evidence type="ECO:0000256" key="3">
    <source>
        <dbReference type="ARBA" id="ARBA00022741"/>
    </source>
</evidence>
<keyword evidence="1 6" id="KW-0963">Cytoplasm</keyword>
<dbReference type="EMBL" id="CP027668">
    <property type="protein sequence ID" value="AVO46324.1"/>
    <property type="molecule type" value="Genomic_DNA"/>
</dbReference>
<comment type="subcellular location">
    <subcellularLocation>
        <location evidence="6 7">Cytoplasm</location>
    </subcellularLocation>
</comment>
<evidence type="ECO:0000313" key="9">
    <source>
        <dbReference type="EMBL" id="AVO46324.1"/>
    </source>
</evidence>
<dbReference type="PROSITE" id="PS00618">
    <property type="entry name" value="RECF_2"/>
    <property type="match status" value="1"/>
</dbReference>
<dbReference type="KEGG" id="phr:C6569_15380"/>
<dbReference type="Gene3D" id="1.20.1050.90">
    <property type="entry name" value="RecF/RecN/SMC, N-terminal domain"/>
    <property type="match status" value="1"/>
</dbReference>
<dbReference type="GO" id="GO:0006260">
    <property type="term" value="P:DNA replication"/>
    <property type="evidence" value="ECO:0007669"/>
    <property type="project" value="UniProtKB-UniRule"/>
</dbReference>
<comment type="similarity">
    <text evidence="6 7">Belongs to the RecF family.</text>
</comment>
<dbReference type="GO" id="GO:0006302">
    <property type="term" value="P:double-strand break repair"/>
    <property type="evidence" value="ECO:0007669"/>
    <property type="project" value="InterPro"/>
</dbReference>
<dbReference type="NCBIfam" id="TIGR00611">
    <property type="entry name" value="recf"/>
    <property type="match status" value="1"/>
</dbReference>
<dbReference type="GO" id="GO:0009432">
    <property type="term" value="P:SOS response"/>
    <property type="evidence" value="ECO:0007669"/>
    <property type="project" value="UniProtKB-UniRule"/>
</dbReference>
<proteinExistence type="inferred from homology"/>
<organism evidence="9 10">
    <name type="scientific">Phreatobacter cathodiphilus</name>
    <dbReference type="NCBI Taxonomy" id="1868589"/>
    <lineage>
        <taxon>Bacteria</taxon>
        <taxon>Pseudomonadati</taxon>
        <taxon>Pseudomonadota</taxon>
        <taxon>Alphaproteobacteria</taxon>
        <taxon>Hyphomicrobiales</taxon>
        <taxon>Phreatobacteraceae</taxon>
        <taxon>Phreatobacter</taxon>
    </lineage>
</organism>
<dbReference type="InterPro" id="IPR001238">
    <property type="entry name" value="DNA-binding_RecF"/>
</dbReference>
<sequence>MAETIQEPGRLADEGAATLCGRVTRLALSRFRSYRAATLEPEGRLVALVGQNGAGKTNILEALSFLTPGRGLRRATLAEAAFDQGDGGWAVSAVVEGPYDEALLGTGIDGGDPDVRSRQCRIDRVSVGSATAFADHVRVVWLTPAMDGLFLGSAGERRRFLDRLVLAVDAEHGSRVNALERSLRSRNRLLEDHAPDPAWLDAVEHETAELAVAVAAARAEAVRRLAGLIAATKDPASPFPWALLALDGTLEAGVLERPALAVEDDYRTVLRDNRHRDRAAGRTTIGPHLTDLLAVHGPSGAPAERCSTGQQKALLIGLVLAHARLVAEMAGFTPVVLLDEVAAHLDPERRGALYDALEALGAQVWMTGADPHAFAGLGGRADLFTVAAGTVTRA</sequence>
<evidence type="ECO:0000259" key="8">
    <source>
        <dbReference type="Pfam" id="PF13476"/>
    </source>
</evidence>
<dbReference type="PROSITE" id="PS00617">
    <property type="entry name" value="RECF_1"/>
    <property type="match status" value="1"/>
</dbReference>
<keyword evidence="4 6" id="KW-0067">ATP-binding</keyword>
<dbReference type="GO" id="GO:0016887">
    <property type="term" value="F:ATP hydrolysis activity"/>
    <property type="evidence" value="ECO:0007669"/>
    <property type="project" value="InterPro"/>
</dbReference>
<dbReference type="InterPro" id="IPR027417">
    <property type="entry name" value="P-loop_NTPase"/>
</dbReference>
<protein>
    <recommendedName>
        <fullName evidence="6 7">DNA replication and repair protein RecF</fullName>
    </recommendedName>
</protein>
<gene>
    <name evidence="6" type="primary">recF</name>
    <name evidence="9" type="ORF">C6569_15380</name>
</gene>
<dbReference type="HAMAP" id="MF_00365">
    <property type="entry name" value="RecF"/>
    <property type="match status" value="1"/>
</dbReference>
<comment type="function">
    <text evidence="6 7">The RecF protein is involved in DNA metabolism; it is required for DNA replication and normal SOS inducibility. RecF binds preferentially to single-stranded, linear DNA. It also seems to bind ATP.</text>
</comment>
<accession>A0A2S0NDS9</accession>
<keyword evidence="3 6" id="KW-0547">Nucleotide-binding</keyword>
<dbReference type="GO" id="GO:0003697">
    <property type="term" value="F:single-stranded DNA binding"/>
    <property type="evidence" value="ECO:0007669"/>
    <property type="project" value="UniProtKB-UniRule"/>
</dbReference>
<dbReference type="SUPFAM" id="SSF52540">
    <property type="entry name" value="P-loop containing nucleoside triphosphate hydrolases"/>
    <property type="match status" value="1"/>
</dbReference>
<dbReference type="GO" id="GO:0005524">
    <property type="term" value="F:ATP binding"/>
    <property type="evidence" value="ECO:0007669"/>
    <property type="project" value="UniProtKB-UniRule"/>
</dbReference>
<keyword evidence="5 6" id="KW-0238">DNA-binding</keyword>
<evidence type="ECO:0000256" key="7">
    <source>
        <dbReference type="RuleBase" id="RU000578"/>
    </source>
</evidence>
<dbReference type="GO" id="GO:0000731">
    <property type="term" value="P:DNA synthesis involved in DNA repair"/>
    <property type="evidence" value="ECO:0007669"/>
    <property type="project" value="TreeGrafter"/>
</dbReference>
<keyword evidence="6 7" id="KW-0227">DNA damage</keyword>
<dbReference type="InterPro" id="IPR018078">
    <property type="entry name" value="DNA-binding_RecF_CS"/>
</dbReference>
<evidence type="ECO:0000313" key="10">
    <source>
        <dbReference type="Proteomes" id="UP000237889"/>
    </source>
</evidence>
<dbReference type="PANTHER" id="PTHR32182:SF0">
    <property type="entry name" value="DNA REPLICATION AND REPAIR PROTEIN RECF"/>
    <property type="match status" value="1"/>
</dbReference>
<dbReference type="OrthoDB" id="9803889at2"/>
<dbReference type="InterPro" id="IPR038729">
    <property type="entry name" value="Rad50/SbcC_AAA"/>
</dbReference>
<evidence type="ECO:0000256" key="6">
    <source>
        <dbReference type="HAMAP-Rule" id="MF_00365"/>
    </source>
</evidence>
<keyword evidence="2 6" id="KW-0235">DNA replication</keyword>
<feature type="binding site" evidence="6">
    <location>
        <begin position="50"/>
        <end position="57"/>
    </location>
    <ligand>
        <name>ATP</name>
        <dbReference type="ChEBI" id="CHEBI:30616"/>
    </ligand>
</feature>
<dbReference type="PANTHER" id="PTHR32182">
    <property type="entry name" value="DNA REPLICATION AND REPAIR PROTEIN RECF"/>
    <property type="match status" value="1"/>
</dbReference>
<feature type="domain" description="Rad50/SbcC-type AAA" evidence="8">
    <location>
        <begin position="25"/>
        <end position="69"/>
    </location>
</feature>
<keyword evidence="6 7" id="KW-0742">SOS response</keyword>
<dbReference type="InterPro" id="IPR042174">
    <property type="entry name" value="RecF_2"/>
</dbReference>
<dbReference type="Pfam" id="PF13476">
    <property type="entry name" value="AAA_23"/>
    <property type="match status" value="1"/>
</dbReference>
<dbReference type="GO" id="GO:0005737">
    <property type="term" value="C:cytoplasm"/>
    <property type="evidence" value="ECO:0007669"/>
    <property type="project" value="UniProtKB-SubCell"/>
</dbReference>
<evidence type="ECO:0000256" key="4">
    <source>
        <dbReference type="ARBA" id="ARBA00022840"/>
    </source>
</evidence>
<keyword evidence="6 7" id="KW-0234">DNA repair</keyword>
<dbReference type="Gene3D" id="3.40.50.300">
    <property type="entry name" value="P-loop containing nucleotide triphosphate hydrolases"/>
    <property type="match status" value="1"/>
</dbReference>
<reference evidence="9 10" key="1">
    <citation type="submission" date="2018-03" db="EMBL/GenBank/DDBJ databases">
        <title>Genome sequencing of Phreatobacter sp.</title>
        <authorList>
            <person name="Kim S.-J."/>
            <person name="Heo J."/>
            <person name="Kwon S.-W."/>
        </authorList>
    </citation>
    <scope>NUCLEOTIDE SEQUENCE [LARGE SCALE GENOMIC DNA]</scope>
    <source>
        <strain evidence="9 10">S-12</strain>
    </source>
</reference>
<dbReference type="Proteomes" id="UP000237889">
    <property type="component" value="Chromosome"/>
</dbReference>
<keyword evidence="10" id="KW-1185">Reference proteome</keyword>
<dbReference type="RefSeq" id="WP_106749665.1">
    <property type="nucleotide sequence ID" value="NZ_CP027668.1"/>
</dbReference>
<evidence type="ECO:0000256" key="5">
    <source>
        <dbReference type="ARBA" id="ARBA00023125"/>
    </source>
</evidence>